<reference evidence="7" key="2">
    <citation type="submission" date="2019-07" db="EMBL/GenBank/DDBJ databases">
        <authorList>
            <person name="Seetharam A."/>
            <person name="Woodhouse M."/>
            <person name="Cannon E."/>
        </authorList>
    </citation>
    <scope>NUCLEOTIDE SEQUENCE [LARGE SCALE GENOMIC DNA]</scope>
    <source>
        <strain evidence="7">cv. B73</strain>
    </source>
</reference>
<name>A0A1D6IN51_MAIZE</name>
<evidence type="ECO:0000313" key="8">
    <source>
        <dbReference type="Proteomes" id="UP000007305"/>
    </source>
</evidence>
<dbReference type="Pfam" id="PF05498">
    <property type="entry name" value="RALF"/>
    <property type="match status" value="1"/>
</dbReference>
<evidence type="ECO:0000256" key="1">
    <source>
        <dbReference type="ARBA" id="ARBA00009178"/>
    </source>
</evidence>
<dbReference type="Proteomes" id="UP000007305">
    <property type="component" value="Chromosome 7"/>
</dbReference>
<comment type="similarity">
    <text evidence="1">Belongs to the plant rapid alkalinization factor (RALF) family.</text>
</comment>
<gene>
    <name evidence="6" type="ORF">ZEAMMB73_Zm00001d022472</name>
</gene>
<feature type="signal peptide" evidence="5">
    <location>
        <begin position="1"/>
        <end position="22"/>
    </location>
</feature>
<proteinExistence type="evidence at protein level"/>
<organism evidence="7 8">
    <name type="scientific">Zea mays</name>
    <name type="common">Maize</name>
    <dbReference type="NCBI Taxonomy" id="4577"/>
    <lineage>
        <taxon>Eukaryota</taxon>
        <taxon>Viridiplantae</taxon>
        <taxon>Streptophyta</taxon>
        <taxon>Embryophyta</taxon>
        <taxon>Tracheophyta</taxon>
        <taxon>Spermatophyta</taxon>
        <taxon>Magnoliopsida</taxon>
        <taxon>Liliopsida</taxon>
        <taxon>Poales</taxon>
        <taxon>Poaceae</taxon>
        <taxon>PACMAD clade</taxon>
        <taxon>Panicoideae</taxon>
        <taxon>Andropogonodae</taxon>
        <taxon>Andropogoneae</taxon>
        <taxon>Tripsacinae</taxon>
        <taxon>Zea</taxon>
    </lineage>
</organism>
<protein>
    <submittedName>
        <fullName evidence="6">Protein RALF-like 33</fullName>
    </submittedName>
</protein>
<dbReference type="eggNOG" id="ENOG502R3QA">
    <property type="taxonomic scope" value="Eukaryota"/>
</dbReference>
<dbReference type="AlphaFoldDB" id="A0A1D6IN51"/>
<keyword evidence="3 5" id="KW-0732">Signal</keyword>
<dbReference type="SMR" id="A0A1D6IN51"/>
<evidence type="ECO:0000313" key="7">
    <source>
        <dbReference type="EnsemblPlants" id="Zm00001eb330370_P001"/>
    </source>
</evidence>
<keyword evidence="2" id="KW-0372">Hormone</keyword>
<keyword evidence="8" id="KW-1185">Reference proteome</keyword>
<evidence type="ECO:0000313" key="6">
    <source>
        <dbReference type="EMBL" id="ONM60708.1"/>
    </source>
</evidence>
<evidence type="ECO:0000256" key="4">
    <source>
        <dbReference type="ARBA" id="ARBA00023157"/>
    </source>
</evidence>
<dbReference type="EMBL" id="CM007650">
    <property type="protein sequence ID" value="ONM60708.1"/>
    <property type="molecule type" value="Genomic_DNA"/>
</dbReference>
<accession>A0A1D6IN51</accession>
<dbReference type="PANTHER" id="PTHR33136">
    <property type="entry name" value="RAPID ALKALINIZATION FACTOR-LIKE"/>
    <property type="match status" value="1"/>
</dbReference>
<keyword evidence="9" id="KW-1267">Proteomics identification</keyword>
<dbReference type="InterPro" id="IPR008801">
    <property type="entry name" value="RALF"/>
</dbReference>
<evidence type="ECO:0000256" key="5">
    <source>
        <dbReference type="SAM" id="SignalP"/>
    </source>
</evidence>
<dbReference type="Gramene" id="Zm00001eb330370_T001">
    <property type="protein sequence ID" value="Zm00001eb330370_P001"/>
    <property type="gene ID" value="Zm00001eb330370"/>
</dbReference>
<accession>A0A3L6DUN8</accession>
<reference evidence="7" key="3">
    <citation type="submission" date="2021-05" db="UniProtKB">
        <authorList>
            <consortium name="EnsemblPlants"/>
        </authorList>
    </citation>
    <scope>IDENTIFICATION</scope>
    <source>
        <strain evidence="7">cv. B73</strain>
    </source>
</reference>
<dbReference type="EnsemblPlants" id="Zm00001eb330370_T001">
    <property type="protein sequence ID" value="Zm00001eb330370_P001"/>
    <property type="gene ID" value="Zm00001eb330370"/>
</dbReference>
<evidence type="ECO:0000256" key="2">
    <source>
        <dbReference type="ARBA" id="ARBA00022702"/>
    </source>
</evidence>
<keyword evidence="4" id="KW-1015">Disulfide bond</keyword>
<evidence type="ECO:0000256" key="3">
    <source>
        <dbReference type="ARBA" id="ARBA00022729"/>
    </source>
</evidence>
<dbReference type="PANTHER" id="PTHR33136:SF44">
    <property type="entry name" value="PROTEIN RALF-LIKE 33"/>
    <property type="match status" value="1"/>
</dbReference>
<evidence type="ECO:0007829" key="9">
    <source>
        <dbReference type="PeptideAtlas" id="A0A1D6IN51"/>
    </source>
</evidence>
<sequence>MARHARARLLLALVATLAVAAASTSSAYSRAADAGTKLLIGGGDYDDADLLDGRRRLDDANATGLDDGNATSIDALTVTGAAGFISYAALSRDSTPCSQRGASYYNCRPGAEANPYSRGCDAITRCRG</sequence>
<feature type="chain" id="PRO_5010805398" evidence="5">
    <location>
        <begin position="23"/>
        <end position="128"/>
    </location>
</feature>
<reference evidence="6 8" key="1">
    <citation type="submission" date="2015-12" db="EMBL/GenBank/DDBJ databases">
        <title>Update maize B73 reference genome by single molecule sequencing technologies.</title>
        <authorList>
            <consortium name="Maize Genome Sequencing Project"/>
            <person name="Ware D."/>
        </authorList>
    </citation>
    <scope>NUCLEOTIDE SEQUENCE [LARGE SCALE GENOMIC DNA]</scope>
    <source>
        <strain evidence="8">cv. B73</strain>
        <tissue evidence="6">Seedling</tissue>
    </source>
</reference>
<dbReference type="OMA" id="RGCDAIT"/>
<dbReference type="GO" id="GO:0019722">
    <property type="term" value="P:calcium-mediated signaling"/>
    <property type="evidence" value="ECO:0000318"/>
    <property type="project" value="GO_Central"/>
</dbReference>
<dbReference type="PaxDb" id="4577-GRMZM2G414475_P01"/>
<dbReference type="GO" id="GO:0005179">
    <property type="term" value="F:hormone activity"/>
    <property type="evidence" value="ECO:0007669"/>
    <property type="project" value="UniProtKB-KW"/>
</dbReference>